<evidence type="ECO:0000256" key="1">
    <source>
        <dbReference type="ARBA" id="ARBA00000213"/>
    </source>
</evidence>
<feature type="domain" description="Topo IA-type catalytic" evidence="9">
    <location>
        <begin position="156"/>
        <end position="578"/>
    </location>
</feature>
<keyword evidence="6 7" id="KW-0413">Isomerase</keyword>
<dbReference type="SMART" id="SM00436">
    <property type="entry name" value="TOP1Bc"/>
    <property type="match status" value="1"/>
</dbReference>
<dbReference type="PRINTS" id="PR00417">
    <property type="entry name" value="PRTPISMRASEI"/>
</dbReference>
<dbReference type="SMART" id="SM00437">
    <property type="entry name" value="TOP1Ac"/>
    <property type="match status" value="1"/>
</dbReference>
<dbReference type="InterPro" id="IPR023406">
    <property type="entry name" value="Topo_IA_AS"/>
</dbReference>
<dbReference type="Gene3D" id="3.40.50.140">
    <property type="match status" value="1"/>
</dbReference>
<dbReference type="InterPro" id="IPR013826">
    <property type="entry name" value="Topo_IA_cen_sub3"/>
</dbReference>
<dbReference type="PANTHER" id="PTHR11390">
    <property type="entry name" value="PROKARYOTIC DNA TOPOISOMERASE"/>
    <property type="match status" value="1"/>
</dbReference>
<sequence>MASGNLKFVSSVFLYCQSGRGSIPVWEFDGTFENRAAHFKVTSTTGHVFERDFVETHRSWNSDPLQLFDAETIKSECKEGGKIIKTLVNAAKGCSFLILWLDCDREGENICFEVIQIVQSHLLPLPSVIRQILRAKFSSLDAKDVKKAFQSLVLPDKNISDSVEARQEIDLKIGCAFTRFQTRFFQEKYGDLNATVLSYGPCQTPTLYFCVERYDEIQNFEAETYFKLNVLLKAGEMEISLRWQRGVVFDEAVATLYKELVESSTTIATVHSVHEEAEIRRKVLPLDTCTFLKKSSSLCQIGPHTAMQIAERLYLSQIITYPRTETSVYPSSFPLLETAKLFQNHPILGESTRELLKNGLQKARQGVDAQDHPPITPLKLISREFLGNENEWKLYDMICRHFLASVSGDCHFRKQKIIFEISSEIFSSTKRRLIDRGFTVFTPIPENNEGFLPLLIKGDKLVISKVFISKHQTAPPPCLSESDLIELMRKNGIGTDASIPQHINNIQERNYVSLVANRRLQPSKLGLSIIHGFSSVDRELILPHVRAAIEASISIIAEGNLFSRCGHCKRYMTFIPKEPIRLFCKHCNVTYRMPSGGTIKLYQELKCPLDEFELVFFTKKDLVKCVEEEEAGGVIDEAAVVEAPLNGWIL</sequence>
<dbReference type="PROSITE" id="PS00396">
    <property type="entry name" value="TOPO_IA_1"/>
    <property type="match status" value="1"/>
</dbReference>
<proteinExistence type="inferred from homology"/>
<dbReference type="InterPro" id="IPR023405">
    <property type="entry name" value="Topo_IA_core_domain"/>
</dbReference>
<evidence type="ECO:0000256" key="4">
    <source>
        <dbReference type="ARBA" id="ARBA00023029"/>
    </source>
</evidence>
<evidence type="ECO:0000259" key="9">
    <source>
        <dbReference type="PROSITE" id="PS52039"/>
    </source>
</evidence>
<dbReference type="EMBL" id="JADAQX010000372">
    <property type="protein sequence ID" value="KAF8820488.1"/>
    <property type="molecule type" value="Genomic_DNA"/>
</dbReference>
<dbReference type="Proteomes" id="UP000823046">
    <property type="component" value="Unassembled WGS sequence"/>
</dbReference>
<organism evidence="10 11">
    <name type="scientific">Cardiosporidium cionae</name>
    <dbReference type="NCBI Taxonomy" id="476202"/>
    <lineage>
        <taxon>Eukaryota</taxon>
        <taxon>Sar</taxon>
        <taxon>Alveolata</taxon>
        <taxon>Apicomplexa</taxon>
        <taxon>Aconoidasida</taxon>
        <taxon>Nephromycida</taxon>
        <taxon>Cardiosporidium</taxon>
    </lineage>
</organism>
<evidence type="ECO:0000256" key="5">
    <source>
        <dbReference type="ARBA" id="ARBA00023125"/>
    </source>
</evidence>
<reference evidence="10 11" key="1">
    <citation type="journal article" date="2020" name="bioRxiv">
        <title>Metabolic contributions of an alphaproteobacterial endosymbiont in the apicomplexan Cardiosporidium cionae.</title>
        <authorList>
            <person name="Hunter E.S."/>
            <person name="Paight C.J."/>
            <person name="Lane C.E."/>
        </authorList>
    </citation>
    <scope>NUCLEOTIDE SEQUENCE [LARGE SCALE GENOMIC DNA]</scope>
    <source>
        <strain evidence="10">ESH_2018</strain>
    </source>
</reference>
<dbReference type="Pfam" id="PF01751">
    <property type="entry name" value="Toprim"/>
    <property type="match status" value="1"/>
</dbReference>
<comment type="caution">
    <text evidence="10">The sequence shown here is derived from an EMBL/GenBank/DDBJ whole genome shotgun (WGS) entry which is preliminary data.</text>
</comment>
<comment type="similarity">
    <text evidence="2 7">Belongs to the type IA topoisomerase family.</text>
</comment>
<keyword evidence="11" id="KW-1185">Reference proteome</keyword>
<dbReference type="InterPro" id="IPR013824">
    <property type="entry name" value="Topo_IA_cen_sub1"/>
</dbReference>
<gene>
    <name evidence="10" type="ORF">IE077_003122</name>
</gene>
<dbReference type="InterPro" id="IPR003601">
    <property type="entry name" value="Topo_IA_2"/>
</dbReference>
<dbReference type="Gene3D" id="1.10.460.10">
    <property type="entry name" value="Topoisomerase I, domain 2"/>
    <property type="match status" value="1"/>
</dbReference>
<dbReference type="InterPro" id="IPR000380">
    <property type="entry name" value="Topo_IA"/>
</dbReference>
<dbReference type="InterPro" id="IPR006171">
    <property type="entry name" value="TOPRIM_dom"/>
</dbReference>
<dbReference type="PROSITE" id="PS52039">
    <property type="entry name" value="TOPO_IA_2"/>
    <property type="match status" value="1"/>
</dbReference>
<dbReference type="EC" id="5.6.2.1" evidence="3 7"/>
<feature type="domain" description="Toprim" evidence="8">
    <location>
        <begin position="1"/>
        <end position="137"/>
    </location>
</feature>
<dbReference type="PROSITE" id="PS50880">
    <property type="entry name" value="TOPRIM"/>
    <property type="match status" value="1"/>
</dbReference>
<protein>
    <recommendedName>
        <fullName evidence="3 7">DNA topoisomerase</fullName>
        <ecNumber evidence="3 7">5.6.2.1</ecNumber>
    </recommendedName>
</protein>
<accession>A0ABQ7J950</accession>
<evidence type="ECO:0000256" key="6">
    <source>
        <dbReference type="ARBA" id="ARBA00023235"/>
    </source>
</evidence>
<dbReference type="InterPro" id="IPR003602">
    <property type="entry name" value="Topo_IA_DNA-bd_dom"/>
</dbReference>
<dbReference type="PANTHER" id="PTHR11390:SF20">
    <property type="entry name" value="DNA TOPOISOMERASE 3-BETA-1"/>
    <property type="match status" value="1"/>
</dbReference>
<keyword evidence="5 7" id="KW-0238">DNA-binding</keyword>
<keyword evidence="4 7" id="KW-0799">Topoisomerase</keyword>
<dbReference type="Gene3D" id="2.70.20.10">
    <property type="entry name" value="Topoisomerase I, domain 3"/>
    <property type="match status" value="1"/>
</dbReference>
<comment type="function">
    <text evidence="7">Introduces a single-strand break via transesterification at a target site in duplex DNA. Releases the supercoiling and torsional tension of DNA introduced during the DNA replication and transcription by transiently cleaving and rejoining one strand of the DNA duplex. The scissile phosphodiester is attacked by the catalytic tyrosine of the enzyme, resulting in the formation of a DNA-(5'-phosphotyrosyl)-enzyme intermediate and the expulsion of a 3'-OH DNA strand.</text>
</comment>
<evidence type="ECO:0000256" key="3">
    <source>
        <dbReference type="ARBA" id="ARBA00012891"/>
    </source>
</evidence>
<evidence type="ECO:0000313" key="10">
    <source>
        <dbReference type="EMBL" id="KAF8820488.1"/>
    </source>
</evidence>
<dbReference type="CDD" id="cd00186">
    <property type="entry name" value="TOP1Ac"/>
    <property type="match status" value="1"/>
</dbReference>
<dbReference type="InterPro" id="IPR013825">
    <property type="entry name" value="Topo_IA_cen_sub2"/>
</dbReference>
<dbReference type="Gene3D" id="1.10.290.10">
    <property type="entry name" value="Topoisomerase I, domain 4"/>
    <property type="match status" value="1"/>
</dbReference>
<name>A0ABQ7J950_9APIC</name>
<evidence type="ECO:0000259" key="8">
    <source>
        <dbReference type="PROSITE" id="PS50880"/>
    </source>
</evidence>
<dbReference type="Pfam" id="PF01131">
    <property type="entry name" value="Topoisom_bac"/>
    <property type="match status" value="1"/>
</dbReference>
<evidence type="ECO:0000313" key="11">
    <source>
        <dbReference type="Proteomes" id="UP000823046"/>
    </source>
</evidence>
<dbReference type="SUPFAM" id="SSF56712">
    <property type="entry name" value="Prokaryotic type I DNA topoisomerase"/>
    <property type="match status" value="1"/>
</dbReference>
<dbReference type="InterPro" id="IPR013497">
    <property type="entry name" value="Topo_IA_cen"/>
</dbReference>
<feature type="non-terminal residue" evidence="10">
    <location>
        <position position="650"/>
    </location>
</feature>
<comment type="catalytic activity">
    <reaction evidence="1 7">
        <text>ATP-independent breakage of single-stranded DNA, followed by passage and rejoining.</text>
        <dbReference type="EC" id="5.6.2.1"/>
    </reaction>
</comment>
<evidence type="ECO:0000256" key="2">
    <source>
        <dbReference type="ARBA" id="ARBA00009446"/>
    </source>
</evidence>
<evidence type="ECO:0000256" key="7">
    <source>
        <dbReference type="RuleBase" id="RU362092"/>
    </source>
</evidence>